<evidence type="ECO:0000313" key="5">
    <source>
        <dbReference type="Proteomes" id="UP000193944"/>
    </source>
</evidence>
<reference evidence="4 5" key="1">
    <citation type="submission" date="2016-08" db="EMBL/GenBank/DDBJ databases">
        <title>A Parts List for Fungal Cellulosomes Revealed by Comparative Genomics.</title>
        <authorList>
            <consortium name="DOE Joint Genome Institute"/>
            <person name="Haitjema C.H."/>
            <person name="Gilmore S.P."/>
            <person name="Henske J.K."/>
            <person name="Solomon K.V."/>
            <person name="De Groot R."/>
            <person name="Kuo A."/>
            <person name="Mondo S.J."/>
            <person name="Salamov A.A."/>
            <person name="Labutti K."/>
            <person name="Zhao Z."/>
            <person name="Chiniquy J."/>
            <person name="Barry K."/>
            <person name="Brewer H.M."/>
            <person name="Purvine S.O."/>
            <person name="Wright A.T."/>
            <person name="Boxma B."/>
            <person name="Van Alen T."/>
            <person name="Hackstein J.H."/>
            <person name="Baker S.E."/>
            <person name="Grigoriev I.V."/>
            <person name="O'Malley M.A."/>
        </authorList>
    </citation>
    <scope>NUCLEOTIDE SEQUENCE [LARGE SCALE GENOMIC DNA]</scope>
    <source>
        <strain evidence="4 5">S4</strain>
    </source>
</reference>
<gene>
    <name evidence="4" type="ORF">BCR32DRAFT_292901</name>
</gene>
<feature type="compositionally biased region" description="Low complexity" evidence="2">
    <location>
        <begin position="200"/>
        <end position="211"/>
    </location>
</feature>
<feature type="region of interest" description="Disordered" evidence="2">
    <location>
        <begin position="1067"/>
        <end position="1109"/>
    </location>
</feature>
<keyword evidence="5" id="KW-1185">Reference proteome</keyword>
<dbReference type="InterPro" id="IPR007751">
    <property type="entry name" value="DUF676_lipase-like"/>
</dbReference>
<dbReference type="STRING" id="1754192.A0A1Y1X8L8"/>
<feature type="region of interest" description="Disordered" evidence="2">
    <location>
        <begin position="1013"/>
        <end position="1034"/>
    </location>
</feature>
<evidence type="ECO:0000256" key="2">
    <source>
        <dbReference type="SAM" id="MobiDB-lite"/>
    </source>
</evidence>
<evidence type="ECO:0000313" key="4">
    <source>
        <dbReference type="EMBL" id="ORX82072.1"/>
    </source>
</evidence>
<protein>
    <submittedName>
        <fullName evidence="4">DUF676-domain-containing protein</fullName>
    </submittedName>
</protein>
<dbReference type="Pfam" id="PF05057">
    <property type="entry name" value="DUF676"/>
    <property type="match status" value="1"/>
</dbReference>
<sequence length="1333" mass="154810">MKYSLGENLANSKVKSHYELYIQLGNFKNIDIRYSGKYQLRIRAFIGPNQNTPKKYFKVDEKKCENTNKHDSQTTDSTESSYISSNLSFQELKRAKREITYYCNPISLEYEFQNENVNETICFSLNKPVNIQKNESKRKSILGSNSSIGRNSSKRFSLYSLYKSESKRSSSFYSYGSLPRSPLRTKEDESSSIESEKLDQSSISDQSLVSSPTSVLDQDNGYEKMNEKDLNVYLVFKLYQEKEENKKKIYKRIKNQIYFIGNLDQLINQCFFRRFATINFGYLYYGIWNMFISFCCTGYQSKPKDLLMAGLENLKYNNGSTSSIPAISYSSPSLFSKTKRNSLFTHNKRNSSIDSNNFNDKKKLSGRHELKRSFSEDNVNNSFSNEETIPVISENTIKILEKLLINSCVLFKNIFNGLLNAINIYYINLNQHPNSKPEEKYNVVIVKFYKILNNITQHIDIYFGNKYSQYSKSSYSENNLNKMDSDDILFFKPKDKFGLKSIIKNLGIDNNNNNTLNNDYLISVLNKSVSSYRNYLKKCESEQDLFSTTIRFINFINDQCNTLLSYYFSEYYIQNDEFINLTNEWLLKENTCYKPLLFISNKPDLGNKRINDFLNKWDRLNIVDIEDDNINNLKNEIRGYFNVYEKEKDPFFKLVKCDKNDNSIENNINSWPVIISSQVVNDASDNNTNENEIKDILTDKVDNEIKVTDIENDNTIDTYSNTSDDDDGIKYHLLIYVHGFLGNKYDLYTVRDYFERYINNSEKNKDKMKYVYLLSKNNQDDTYLDIESESQKLYEEIEEYMIKKHTKFTYISFICHSMGGLIARSLIGKTSFIKYWSLLHSFISISVPHIGMQLKNPFFSLCFKSYLKIRNRKKKTSLDQLALQDESDIKNCYIYKLSEKKSLELFKYVHLVSVTQDGYVPQYSSLIMPKKDDNSSPQKTIKEISQNIFNPVFKEKIYRNKYFNNYYDYDNGKTSSLYDSGSSSVDFLSCEHSASDLPSKYQSCLSLVNNSNPQSPNYSLSSSPINTLSPENDKFMNSNRINISDFSNNVTDEIIKNVITNLNKATKINNNKNSNNNSNDNDDDDDDDVDDNVDDDRNNNNNSNNNNNVINNININNSNNPDNNIIDNISNNSNDNLINNNNTISINKNDRKNSNNLRINTNINSNINTNNNSNSNININNLITTNNNNNINNNINNINNTNNTNNTNNNNNINNIDKNINTIDNNDNTDNTEHVDTDNLDYYNEKLNMHTFVSSLSDINLRSKSSTPSKPINHNLITPKTKVFRYNIHYRSHEIDLLGRTAHVQALREMFVIRMLFTLINHQVEKVNINDTF</sequence>
<accession>A0A1Y1X8L8</accession>
<name>A0A1Y1X8L8_9FUNG</name>
<comment type="caution">
    <text evidence="4">The sequence shown here is derived from an EMBL/GenBank/DDBJ whole genome shotgun (WGS) entry which is preliminary data.</text>
</comment>
<reference evidence="4 5" key="2">
    <citation type="submission" date="2016-08" db="EMBL/GenBank/DDBJ databases">
        <title>Pervasive Adenine N6-methylation of Active Genes in Fungi.</title>
        <authorList>
            <consortium name="DOE Joint Genome Institute"/>
            <person name="Mondo S.J."/>
            <person name="Dannebaum R.O."/>
            <person name="Kuo R.C."/>
            <person name="Labutti K."/>
            <person name="Haridas S."/>
            <person name="Kuo A."/>
            <person name="Salamov A."/>
            <person name="Ahrendt S.R."/>
            <person name="Lipzen A."/>
            <person name="Sullivan W."/>
            <person name="Andreopoulos W.B."/>
            <person name="Clum A."/>
            <person name="Lindquist E."/>
            <person name="Daum C."/>
            <person name="Ramamoorthy G.K."/>
            <person name="Gryganskyi A."/>
            <person name="Culley D."/>
            <person name="Magnuson J.K."/>
            <person name="James T.Y."/>
            <person name="O'Malley M.A."/>
            <person name="Stajich J.E."/>
            <person name="Spatafora J.W."/>
            <person name="Visel A."/>
            <person name="Grigoriev I.V."/>
        </authorList>
    </citation>
    <scope>NUCLEOTIDE SEQUENCE [LARGE SCALE GENOMIC DNA]</scope>
    <source>
        <strain evidence="4 5">S4</strain>
    </source>
</reference>
<proteinExistence type="inferred from homology"/>
<dbReference type="Gene3D" id="3.40.50.1820">
    <property type="entry name" value="alpha/beta hydrolase"/>
    <property type="match status" value="1"/>
</dbReference>
<evidence type="ECO:0000259" key="3">
    <source>
        <dbReference type="Pfam" id="PF05057"/>
    </source>
</evidence>
<dbReference type="EMBL" id="MCFG01000104">
    <property type="protein sequence ID" value="ORX82072.1"/>
    <property type="molecule type" value="Genomic_DNA"/>
</dbReference>
<organism evidence="4 5">
    <name type="scientific">Anaeromyces robustus</name>
    <dbReference type="NCBI Taxonomy" id="1754192"/>
    <lineage>
        <taxon>Eukaryota</taxon>
        <taxon>Fungi</taxon>
        <taxon>Fungi incertae sedis</taxon>
        <taxon>Chytridiomycota</taxon>
        <taxon>Chytridiomycota incertae sedis</taxon>
        <taxon>Neocallimastigomycetes</taxon>
        <taxon>Neocallimastigales</taxon>
        <taxon>Neocallimastigaceae</taxon>
        <taxon>Anaeromyces</taxon>
    </lineage>
</organism>
<dbReference type="InterPro" id="IPR029058">
    <property type="entry name" value="AB_hydrolase_fold"/>
</dbReference>
<dbReference type="SUPFAM" id="SSF53474">
    <property type="entry name" value="alpha/beta-Hydrolases"/>
    <property type="match status" value="1"/>
</dbReference>
<feature type="compositionally biased region" description="Low complexity" evidence="2">
    <location>
        <begin position="1067"/>
        <end position="1079"/>
    </location>
</feature>
<dbReference type="PANTHER" id="PTHR12482">
    <property type="entry name" value="LIPASE ROG1-RELATED-RELATED"/>
    <property type="match status" value="1"/>
</dbReference>
<dbReference type="PANTHER" id="PTHR12482:SF5">
    <property type="entry name" value="DUF676 DOMAIN-CONTAINING PROTEIN"/>
    <property type="match status" value="1"/>
</dbReference>
<dbReference type="OrthoDB" id="273452at2759"/>
<feature type="compositionally biased region" description="Low complexity" evidence="2">
    <location>
        <begin position="171"/>
        <end position="181"/>
    </location>
</feature>
<evidence type="ECO:0000256" key="1">
    <source>
        <dbReference type="ARBA" id="ARBA00007920"/>
    </source>
</evidence>
<feature type="compositionally biased region" description="Basic and acidic residues" evidence="2">
    <location>
        <begin position="184"/>
        <end position="199"/>
    </location>
</feature>
<feature type="compositionally biased region" description="Low complexity" evidence="2">
    <location>
        <begin position="1099"/>
        <end position="1109"/>
    </location>
</feature>
<dbReference type="Proteomes" id="UP000193944">
    <property type="component" value="Unassembled WGS sequence"/>
</dbReference>
<feature type="region of interest" description="Disordered" evidence="2">
    <location>
        <begin position="171"/>
        <end position="220"/>
    </location>
</feature>
<comment type="similarity">
    <text evidence="1">Belongs to the putative lipase ROG1 family.</text>
</comment>
<dbReference type="InterPro" id="IPR044294">
    <property type="entry name" value="Lipase-like"/>
</dbReference>
<feature type="domain" description="DUF676" evidence="3">
    <location>
        <begin position="730"/>
        <end position="924"/>
    </location>
</feature>
<feature type="compositionally biased region" description="Acidic residues" evidence="2">
    <location>
        <begin position="1080"/>
        <end position="1094"/>
    </location>
</feature>